<protein>
    <submittedName>
        <fullName evidence="5">Amidohydrolase</fullName>
    </submittedName>
</protein>
<dbReference type="NCBIfam" id="TIGR01891">
    <property type="entry name" value="amidohydrolases"/>
    <property type="match status" value="1"/>
</dbReference>
<keyword evidence="2" id="KW-0479">Metal-binding</keyword>
<feature type="binding site" evidence="2">
    <location>
        <position position="160"/>
    </location>
    <ligand>
        <name>Mn(2+)</name>
        <dbReference type="ChEBI" id="CHEBI:29035"/>
        <label>2</label>
    </ligand>
</feature>
<comment type="caution">
    <text evidence="5">The sequence shown here is derived from an EMBL/GenBank/DDBJ whole genome shotgun (WGS) entry which is preliminary data.</text>
</comment>
<evidence type="ECO:0000256" key="3">
    <source>
        <dbReference type="SAM" id="SignalP"/>
    </source>
</evidence>
<dbReference type="FunFam" id="3.30.70.360:FF:000001">
    <property type="entry name" value="N-acetyldiaminopimelate deacetylase"/>
    <property type="match status" value="1"/>
</dbReference>
<dbReference type="RefSeq" id="WP_133209088.1">
    <property type="nucleotide sequence ID" value="NZ_SMSE01000001.1"/>
</dbReference>
<dbReference type="InterPro" id="IPR036264">
    <property type="entry name" value="Bact_exopeptidase_dim_dom"/>
</dbReference>
<dbReference type="Pfam" id="PF07687">
    <property type="entry name" value="M20_dimer"/>
    <property type="match status" value="1"/>
</dbReference>
<sequence>MPHTLRIVLASLGLLALTAQSAALTDAALMAHYRHLHSHPELSLQEAQTAAYLARELSSMGYVVSTGIGGHGLVAKLDNGDGPTLMYRADMDGLPIPEDTGLPFASEATGVIPSGEKVPVMHGCGHDVHMTVLLGVASQMIARRSEWQGTLLLVGQPAEELGAGALAMLQDGLYRRFGVPDANLALHVSASLPAGQFGYVSGYALANVDEVDISVYGRGGHGAYPHTTIDPVLMAAEIVLGLQAIVSRELSPLDPAVITVGSIHGGTKHNIISDEVKMQLTVRSYSDATRAMLLRRIEEISQGVARTAGMPEDRLPLVTVADEYTPAVYNDPELVTKVAGLVRQALGESAALEIDPVMGGEDFSRYGRTEERVPGSILWLGAVSPASIAAAQAGKLTLPSLHSAKFAPDAGPTISAGVNGMTAALLGLFQARP</sequence>
<dbReference type="PIRSF" id="PIRSF005962">
    <property type="entry name" value="Pept_M20D_amidohydro"/>
    <property type="match status" value="1"/>
</dbReference>
<feature type="chain" id="PRO_5020927027" evidence="3">
    <location>
        <begin position="22"/>
        <end position="433"/>
    </location>
</feature>
<name>A0A4R5LU65_9GAMM</name>
<organism evidence="5 6">
    <name type="scientific">Seongchinamella unica</name>
    <dbReference type="NCBI Taxonomy" id="2547392"/>
    <lineage>
        <taxon>Bacteria</taxon>
        <taxon>Pseudomonadati</taxon>
        <taxon>Pseudomonadota</taxon>
        <taxon>Gammaproteobacteria</taxon>
        <taxon>Cellvibrionales</taxon>
        <taxon>Halieaceae</taxon>
        <taxon>Seongchinamella</taxon>
    </lineage>
</organism>
<dbReference type="Gene3D" id="3.30.70.360">
    <property type="match status" value="1"/>
</dbReference>
<dbReference type="Pfam" id="PF01546">
    <property type="entry name" value="Peptidase_M20"/>
    <property type="match status" value="1"/>
</dbReference>
<evidence type="ECO:0000256" key="1">
    <source>
        <dbReference type="ARBA" id="ARBA00022801"/>
    </source>
</evidence>
<dbReference type="GO" id="GO:0019877">
    <property type="term" value="P:diaminopimelate biosynthetic process"/>
    <property type="evidence" value="ECO:0007669"/>
    <property type="project" value="UniProtKB-ARBA"/>
</dbReference>
<dbReference type="SUPFAM" id="SSF53187">
    <property type="entry name" value="Zn-dependent exopeptidases"/>
    <property type="match status" value="1"/>
</dbReference>
<feature type="domain" description="Peptidase M20 dimerisation" evidence="4">
    <location>
        <begin position="207"/>
        <end position="302"/>
    </location>
</feature>
<evidence type="ECO:0000259" key="4">
    <source>
        <dbReference type="Pfam" id="PF07687"/>
    </source>
</evidence>
<dbReference type="SUPFAM" id="SSF55031">
    <property type="entry name" value="Bacterial exopeptidase dimerisation domain"/>
    <property type="match status" value="1"/>
</dbReference>
<dbReference type="GO" id="GO:0050118">
    <property type="term" value="F:N-acetyldiaminopimelate deacetylase activity"/>
    <property type="evidence" value="ECO:0007669"/>
    <property type="project" value="UniProtKB-ARBA"/>
</dbReference>
<dbReference type="GO" id="GO:0046872">
    <property type="term" value="F:metal ion binding"/>
    <property type="evidence" value="ECO:0007669"/>
    <property type="project" value="UniProtKB-KW"/>
</dbReference>
<evidence type="ECO:0000313" key="5">
    <source>
        <dbReference type="EMBL" id="TDG14923.1"/>
    </source>
</evidence>
<evidence type="ECO:0000256" key="2">
    <source>
        <dbReference type="PIRSR" id="PIRSR005962-1"/>
    </source>
</evidence>
<dbReference type="PANTHER" id="PTHR11014:SF63">
    <property type="entry name" value="METALLOPEPTIDASE, PUTATIVE (AFU_ORTHOLOGUE AFUA_6G09600)-RELATED"/>
    <property type="match status" value="1"/>
</dbReference>
<dbReference type="Gene3D" id="3.40.630.10">
    <property type="entry name" value="Zn peptidases"/>
    <property type="match status" value="1"/>
</dbReference>
<dbReference type="InterPro" id="IPR002933">
    <property type="entry name" value="Peptidase_M20"/>
</dbReference>
<feature type="signal peptide" evidence="3">
    <location>
        <begin position="1"/>
        <end position="21"/>
    </location>
</feature>
<feature type="binding site" evidence="2">
    <location>
        <position position="402"/>
    </location>
    <ligand>
        <name>Mn(2+)</name>
        <dbReference type="ChEBI" id="CHEBI:29035"/>
        <label>2</label>
    </ligand>
</feature>
<dbReference type="PANTHER" id="PTHR11014">
    <property type="entry name" value="PEPTIDASE M20 FAMILY MEMBER"/>
    <property type="match status" value="1"/>
</dbReference>
<dbReference type="OrthoDB" id="9777385at2"/>
<dbReference type="InterPro" id="IPR017439">
    <property type="entry name" value="Amidohydrolase"/>
</dbReference>
<keyword evidence="1 5" id="KW-0378">Hydrolase</keyword>
<feature type="binding site" evidence="2">
    <location>
        <position position="126"/>
    </location>
    <ligand>
        <name>Mn(2+)</name>
        <dbReference type="ChEBI" id="CHEBI:29035"/>
        <label>2</label>
    </ligand>
</feature>
<evidence type="ECO:0000313" key="6">
    <source>
        <dbReference type="Proteomes" id="UP000295554"/>
    </source>
</evidence>
<dbReference type="InterPro" id="IPR011650">
    <property type="entry name" value="Peptidase_M20_dimer"/>
</dbReference>
<dbReference type="EMBL" id="SMSE01000001">
    <property type="protein sequence ID" value="TDG14923.1"/>
    <property type="molecule type" value="Genomic_DNA"/>
</dbReference>
<proteinExistence type="predicted"/>
<gene>
    <name evidence="5" type="ORF">E2F43_01375</name>
</gene>
<keyword evidence="2" id="KW-0464">Manganese</keyword>
<dbReference type="Proteomes" id="UP000295554">
    <property type="component" value="Unassembled WGS sequence"/>
</dbReference>
<keyword evidence="3" id="KW-0732">Signal</keyword>
<accession>A0A4R5LU65</accession>
<keyword evidence="6" id="KW-1185">Reference proteome</keyword>
<feature type="binding site" evidence="2">
    <location>
        <position position="124"/>
    </location>
    <ligand>
        <name>Mn(2+)</name>
        <dbReference type="ChEBI" id="CHEBI:29035"/>
        <label>2</label>
    </ligand>
</feature>
<feature type="binding site" evidence="2">
    <location>
        <position position="187"/>
    </location>
    <ligand>
        <name>Mn(2+)</name>
        <dbReference type="ChEBI" id="CHEBI:29035"/>
        <label>2</label>
    </ligand>
</feature>
<dbReference type="AlphaFoldDB" id="A0A4R5LU65"/>
<reference evidence="5 6" key="1">
    <citation type="submission" date="2019-03" db="EMBL/GenBank/DDBJ databases">
        <title>Seongchinamella monodicae gen. nov., sp. nov., a novel member of the Gammaproteobacteria isolated from a tidal mudflat of beach.</title>
        <authorList>
            <person name="Yang H.G."/>
            <person name="Kang J.W."/>
            <person name="Lee S.D."/>
        </authorList>
    </citation>
    <scope>NUCLEOTIDE SEQUENCE [LARGE SCALE GENOMIC DNA]</scope>
    <source>
        <strain evidence="5 6">GH4-78</strain>
    </source>
</reference>
<comment type="cofactor">
    <cofactor evidence="2">
        <name>Mn(2+)</name>
        <dbReference type="ChEBI" id="CHEBI:29035"/>
    </cofactor>
    <text evidence="2">The Mn(2+) ion enhances activity.</text>
</comment>